<evidence type="ECO:0000313" key="2">
    <source>
        <dbReference type="EMBL" id="MBB5375537.1"/>
    </source>
</evidence>
<dbReference type="EMBL" id="JACHFK010000001">
    <property type="protein sequence ID" value="MBB5375537.1"/>
    <property type="molecule type" value="Genomic_DNA"/>
</dbReference>
<reference evidence="2 3" key="3">
    <citation type="submission" date="2020-08" db="EMBL/GenBank/DDBJ databases">
        <title>Genomic Encyclopedia of Type Strains, Phase IV (KMG-IV): sequencing the most valuable type-strain genomes for metagenomic binning, comparative biology and taxonomic classification.</title>
        <authorList>
            <person name="Goeker M."/>
        </authorList>
    </citation>
    <scope>NUCLEOTIDE SEQUENCE [LARGE SCALE GENOMIC DNA]</scope>
    <source>
        <strain evidence="2 3">DSM 27521</strain>
    </source>
</reference>
<reference evidence="1" key="1">
    <citation type="journal article" date="2014" name="Int. J. Syst. Evol. Microbiol.">
        <title>Complete genome of a new Firmicutes species belonging to the dominant human colonic microbiota ('Ruminococcus bicirculans') reveals two chromosomes and a selective capacity to utilize plant glucans.</title>
        <authorList>
            <consortium name="NISC Comparative Sequencing Program"/>
            <person name="Wegmann U."/>
            <person name="Louis P."/>
            <person name="Goesmann A."/>
            <person name="Henrissat B."/>
            <person name="Duncan S.H."/>
            <person name="Flint H.J."/>
        </authorList>
    </citation>
    <scope>NUCLEOTIDE SEQUENCE</scope>
    <source>
        <strain evidence="1">CGMCC 1.18437</strain>
    </source>
</reference>
<dbReference type="SUPFAM" id="SSF100950">
    <property type="entry name" value="NagB/RpiA/CoA transferase-like"/>
    <property type="match status" value="1"/>
</dbReference>
<organism evidence="2 3">
    <name type="scientific">Deinococcus metalli</name>
    <dbReference type="NCBI Taxonomy" id="1141878"/>
    <lineage>
        <taxon>Bacteria</taxon>
        <taxon>Thermotogati</taxon>
        <taxon>Deinococcota</taxon>
        <taxon>Deinococci</taxon>
        <taxon>Deinococcales</taxon>
        <taxon>Deinococcaceae</taxon>
        <taxon>Deinococcus</taxon>
    </lineage>
</organism>
<proteinExistence type="predicted"/>
<reference evidence="1" key="4">
    <citation type="submission" date="2024-05" db="EMBL/GenBank/DDBJ databases">
        <authorList>
            <person name="Sun Q."/>
            <person name="Zhou Y."/>
        </authorList>
    </citation>
    <scope>NUCLEOTIDE SEQUENCE</scope>
    <source>
        <strain evidence="1">CGMCC 1.18437</strain>
    </source>
</reference>
<keyword evidence="4" id="KW-1185">Reference proteome</keyword>
<dbReference type="GO" id="GO:0008410">
    <property type="term" value="F:CoA-transferase activity"/>
    <property type="evidence" value="ECO:0007669"/>
    <property type="project" value="InterPro"/>
</dbReference>
<evidence type="ECO:0000313" key="4">
    <source>
        <dbReference type="Proteomes" id="UP000619376"/>
    </source>
</evidence>
<reference evidence="4" key="2">
    <citation type="journal article" date="2019" name="Int. J. Syst. Evol. Microbiol.">
        <title>The Global Catalogue of Microorganisms (GCM) 10K type strain sequencing project: providing services to taxonomists for standard genome sequencing and annotation.</title>
        <authorList>
            <consortium name="The Broad Institute Genomics Platform"/>
            <consortium name="The Broad Institute Genome Sequencing Center for Infectious Disease"/>
            <person name="Wu L."/>
            <person name="Ma J."/>
        </authorList>
    </citation>
    <scope>NUCLEOTIDE SEQUENCE [LARGE SCALE GENOMIC DNA]</scope>
    <source>
        <strain evidence="4">CGMCC 1.18437</strain>
    </source>
</reference>
<evidence type="ECO:0000313" key="3">
    <source>
        <dbReference type="Proteomes" id="UP000539473"/>
    </source>
</evidence>
<dbReference type="InterPro" id="IPR004165">
    <property type="entry name" value="CoA_trans_fam_I"/>
</dbReference>
<dbReference type="Proteomes" id="UP000539473">
    <property type="component" value="Unassembled WGS sequence"/>
</dbReference>
<dbReference type="Pfam" id="PF01144">
    <property type="entry name" value="CoA_trans"/>
    <property type="match status" value="1"/>
</dbReference>
<dbReference type="PANTHER" id="PTHR13707:SF57">
    <property type="entry name" value="SUCCINYL-COA:3-KETOACID COENZYME A TRANSFERASE SUBUNIT B-RELATED"/>
    <property type="match status" value="1"/>
</dbReference>
<dbReference type="Proteomes" id="UP000619376">
    <property type="component" value="Unassembled WGS sequence"/>
</dbReference>
<dbReference type="PANTHER" id="PTHR13707">
    <property type="entry name" value="KETOACID-COENZYME A TRANSFERASE"/>
    <property type="match status" value="1"/>
</dbReference>
<dbReference type="RefSeq" id="WP_229831719.1">
    <property type="nucleotide sequence ID" value="NZ_BNAJ01000001.1"/>
</dbReference>
<keyword evidence="2" id="KW-0808">Transferase</keyword>
<dbReference type="InterPro" id="IPR037171">
    <property type="entry name" value="NagB/RpiA_transferase-like"/>
</dbReference>
<dbReference type="EMBL" id="BNAJ01000001">
    <property type="protein sequence ID" value="GHF28530.1"/>
    <property type="molecule type" value="Genomic_DNA"/>
</dbReference>
<gene>
    <name evidence="1" type="ORF">GCM10017781_00590</name>
    <name evidence="2" type="ORF">HNQ07_000981</name>
</gene>
<dbReference type="AlphaFoldDB" id="A0A7W8KC91"/>
<dbReference type="SMART" id="SM00882">
    <property type="entry name" value="CoA_trans"/>
    <property type="match status" value="1"/>
</dbReference>
<sequence>MHEAKTHDQPQRALAELHPGDVVNLGIGIPTLIADLITPGMQLNLHTENGTLGVGSAPYNGGALEHPVNAGTVPVTAVPGASYFDSADSFGMIRGGHVHVAVMGGLQVDAHANLANWAVPGKPLLGVGGAMDLASGARRLIVLMTHTDPDGTLKVVSKCTLPLSELALGSILDDIWATTGACRRSAPEPRVDRAALTRRVCPSPRRRCRGPC</sequence>
<name>A0A7W8KC91_9DEIO</name>
<protein>
    <submittedName>
        <fullName evidence="2">3-oxoacid CoA-transferase B subunit</fullName>
    </submittedName>
</protein>
<comment type="caution">
    <text evidence="2">The sequence shown here is derived from an EMBL/GenBank/DDBJ whole genome shotgun (WGS) entry which is preliminary data.</text>
</comment>
<dbReference type="Gene3D" id="3.40.1080.10">
    <property type="entry name" value="Glutaconate Coenzyme A-transferase"/>
    <property type="match status" value="1"/>
</dbReference>
<accession>A0A7W8KC91</accession>
<evidence type="ECO:0000313" key="1">
    <source>
        <dbReference type="EMBL" id="GHF28530.1"/>
    </source>
</evidence>